<evidence type="ECO:0000256" key="2">
    <source>
        <dbReference type="ARBA" id="ARBA00023002"/>
    </source>
</evidence>
<dbReference type="InterPro" id="IPR016161">
    <property type="entry name" value="Ald_DH/histidinol_DH"/>
</dbReference>
<evidence type="ECO:0000313" key="6">
    <source>
        <dbReference type="EMBL" id="PIW17262.1"/>
    </source>
</evidence>
<dbReference type="InterPro" id="IPR015590">
    <property type="entry name" value="Aldehyde_DH_dom"/>
</dbReference>
<evidence type="ECO:0000256" key="1">
    <source>
        <dbReference type="ARBA" id="ARBA00009986"/>
    </source>
</evidence>
<dbReference type="Proteomes" id="UP000231019">
    <property type="component" value="Unassembled WGS sequence"/>
</dbReference>
<feature type="active site" evidence="3">
    <location>
        <position position="251"/>
    </location>
</feature>
<keyword evidence="2 4" id="KW-0560">Oxidoreductase</keyword>
<reference evidence="6 7" key="1">
    <citation type="submission" date="2017-09" db="EMBL/GenBank/DDBJ databases">
        <title>Depth-based differentiation of microbial function through sediment-hosted aquifers and enrichment of novel symbionts in the deep terrestrial subsurface.</title>
        <authorList>
            <person name="Probst A.J."/>
            <person name="Ladd B."/>
            <person name="Jarett J.K."/>
            <person name="Geller-Mcgrath D.E."/>
            <person name="Sieber C.M."/>
            <person name="Emerson J.B."/>
            <person name="Anantharaman K."/>
            <person name="Thomas B.C."/>
            <person name="Malmstrom R."/>
            <person name="Stieglmeier M."/>
            <person name="Klingl A."/>
            <person name="Woyke T."/>
            <person name="Ryan C.M."/>
            <person name="Banfield J.F."/>
        </authorList>
    </citation>
    <scope>NUCLEOTIDE SEQUENCE [LARGE SCALE GENOMIC DNA]</scope>
    <source>
        <strain evidence="6">CG17_big_fil_post_rev_8_21_14_2_50_48_46</strain>
    </source>
</reference>
<dbReference type="Gene3D" id="3.40.309.10">
    <property type="entry name" value="Aldehyde Dehydrogenase, Chain A, domain 2"/>
    <property type="match status" value="1"/>
</dbReference>
<organism evidence="6 7">
    <name type="scientific">bacterium (Candidatus Blackallbacteria) CG17_big_fil_post_rev_8_21_14_2_50_48_46</name>
    <dbReference type="NCBI Taxonomy" id="2014261"/>
    <lineage>
        <taxon>Bacteria</taxon>
        <taxon>Candidatus Blackallbacteria</taxon>
    </lineage>
</organism>
<comment type="similarity">
    <text evidence="1 4">Belongs to the aldehyde dehydrogenase family.</text>
</comment>
<evidence type="ECO:0000259" key="5">
    <source>
        <dbReference type="Pfam" id="PF00171"/>
    </source>
</evidence>
<proteinExistence type="inferred from homology"/>
<gene>
    <name evidence="6" type="ORF">COW36_09730</name>
</gene>
<evidence type="ECO:0000256" key="4">
    <source>
        <dbReference type="RuleBase" id="RU003345"/>
    </source>
</evidence>
<dbReference type="PANTHER" id="PTHR11699">
    <property type="entry name" value="ALDEHYDE DEHYDROGENASE-RELATED"/>
    <property type="match status" value="1"/>
</dbReference>
<dbReference type="InterPro" id="IPR016160">
    <property type="entry name" value="Ald_DH_CS_CYS"/>
</dbReference>
<sequence length="489" mass="53069">MKFYPMYLGGEFTQGSGSQKMDILNPADGQLIAQVPQANRKDMQAAISAAREAFDKGPWKESTGIQRATVLFKIAAALREQADHLAELETLNMGKPIFESEYDLADAATCFEYFGGWATKIYGEVNPVPDNAVSMTLKEPVGVCGLIVPWNYPLLMAAWKLAPALAAGCTMVLKPAETTPLSVLELAKILDSIEELPKGVVNIVTGLGEEVGAELAENPQVDKIAFTGSTEVGRLIMKAAADSNLKKVTLELGGKSPNIFFEDADFEAAVENALFACFVNQGEVCSAGSRILVQRSIYDQFLEAMIAKTQTIQVGPGINRENKLGALVSEEHLNRVLGYIEKGKAEGARLVCGGERLGDSLQTGYFLTPTIFADVKNSMTIAQEEIFGPVACVIPFDSEEEAIAIANETNFGLAGAVWTRDIFRAFRVVKAVKAGILWVNHMQPTYCEAPWGGYKQSGTGRELGKYGVENFIESKQVHINLNQGPMGWY</sequence>
<dbReference type="AlphaFoldDB" id="A0A2M7G5L1"/>
<accession>A0A2M7G5L1</accession>
<dbReference type="PROSITE" id="PS00070">
    <property type="entry name" value="ALDEHYDE_DEHYDR_CYS"/>
    <property type="match status" value="1"/>
</dbReference>
<feature type="domain" description="Aldehyde dehydrogenase" evidence="5">
    <location>
        <begin position="14"/>
        <end position="477"/>
    </location>
</feature>
<dbReference type="InterPro" id="IPR016163">
    <property type="entry name" value="Ald_DH_C"/>
</dbReference>
<dbReference type="FunFam" id="3.40.309.10:FF:000012">
    <property type="entry name" value="Betaine aldehyde dehydrogenase"/>
    <property type="match status" value="1"/>
</dbReference>
<evidence type="ECO:0000256" key="3">
    <source>
        <dbReference type="PROSITE-ProRule" id="PRU10007"/>
    </source>
</evidence>
<dbReference type="PROSITE" id="PS00687">
    <property type="entry name" value="ALDEHYDE_DEHYDR_GLU"/>
    <property type="match status" value="1"/>
</dbReference>
<comment type="caution">
    <text evidence="6">The sequence shown here is derived from an EMBL/GenBank/DDBJ whole genome shotgun (WGS) entry which is preliminary data.</text>
</comment>
<dbReference type="SUPFAM" id="SSF53720">
    <property type="entry name" value="ALDH-like"/>
    <property type="match status" value="1"/>
</dbReference>
<dbReference type="GO" id="GO:0016620">
    <property type="term" value="F:oxidoreductase activity, acting on the aldehyde or oxo group of donors, NAD or NADP as acceptor"/>
    <property type="evidence" value="ECO:0007669"/>
    <property type="project" value="InterPro"/>
</dbReference>
<dbReference type="InterPro" id="IPR016162">
    <property type="entry name" value="Ald_DH_N"/>
</dbReference>
<protein>
    <submittedName>
        <fullName evidence="6">Aldehyde dehydrogenase</fullName>
    </submittedName>
</protein>
<name>A0A2M7G5L1_9BACT</name>
<dbReference type="InterPro" id="IPR029510">
    <property type="entry name" value="Ald_DH_CS_GLU"/>
</dbReference>
<dbReference type="Gene3D" id="3.40.605.10">
    <property type="entry name" value="Aldehyde Dehydrogenase, Chain A, domain 1"/>
    <property type="match status" value="1"/>
</dbReference>
<evidence type="ECO:0000313" key="7">
    <source>
        <dbReference type="Proteomes" id="UP000231019"/>
    </source>
</evidence>
<dbReference type="FunFam" id="3.40.605.10:FF:000007">
    <property type="entry name" value="NAD/NADP-dependent betaine aldehyde dehydrogenase"/>
    <property type="match status" value="1"/>
</dbReference>
<dbReference type="Pfam" id="PF00171">
    <property type="entry name" value="Aldedh"/>
    <property type="match status" value="1"/>
</dbReference>
<dbReference type="EMBL" id="PFFQ01000026">
    <property type="protein sequence ID" value="PIW17262.1"/>
    <property type="molecule type" value="Genomic_DNA"/>
</dbReference>